<dbReference type="GO" id="GO:0160150">
    <property type="term" value="F:tRNA pseudouridine(13) synthase activity"/>
    <property type="evidence" value="ECO:0007669"/>
    <property type="project" value="UniProtKB-EC"/>
</dbReference>
<dbReference type="STRING" id="797277.SAMN05216198_0822"/>
<feature type="active site" description="Nucleophile" evidence="4">
    <location>
        <position position="83"/>
    </location>
</feature>
<proteinExistence type="inferred from homology"/>
<dbReference type="GO" id="GO:0005829">
    <property type="term" value="C:cytosol"/>
    <property type="evidence" value="ECO:0007669"/>
    <property type="project" value="TreeGrafter"/>
</dbReference>
<evidence type="ECO:0000256" key="2">
    <source>
        <dbReference type="ARBA" id="ARBA00022694"/>
    </source>
</evidence>
<dbReference type="AlphaFoldDB" id="A0A1H1N604"/>
<evidence type="ECO:0000313" key="7">
    <source>
        <dbReference type="Proteomes" id="UP000243426"/>
    </source>
</evidence>
<dbReference type="Pfam" id="PF01142">
    <property type="entry name" value="TruD"/>
    <property type="match status" value="2"/>
</dbReference>
<dbReference type="Gene3D" id="3.30.2340.10">
    <property type="entry name" value="TruD, insertion domain"/>
    <property type="match status" value="1"/>
</dbReference>
<gene>
    <name evidence="4" type="primary">truD</name>
    <name evidence="6" type="ORF">SAMN05216198_0822</name>
</gene>
<keyword evidence="2 4" id="KW-0819">tRNA processing</keyword>
<dbReference type="CDD" id="cd02575">
    <property type="entry name" value="PseudoU_synth_EcTruD"/>
    <property type="match status" value="1"/>
</dbReference>
<feature type="domain" description="TRUD" evidence="5">
    <location>
        <begin position="159"/>
        <end position="305"/>
    </location>
</feature>
<accession>A0A1H1N604</accession>
<evidence type="ECO:0000256" key="1">
    <source>
        <dbReference type="ARBA" id="ARBA00007953"/>
    </source>
</evidence>
<dbReference type="SUPFAM" id="SSF55120">
    <property type="entry name" value="Pseudouridine synthase"/>
    <property type="match status" value="1"/>
</dbReference>
<dbReference type="PROSITE" id="PS01268">
    <property type="entry name" value="UPF0024"/>
    <property type="match status" value="1"/>
</dbReference>
<dbReference type="InterPro" id="IPR020103">
    <property type="entry name" value="PsdUridine_synth_cat_dom_sf"/>
</dbReference>
<keyword evidence="3 4" id="KW-0413">Isomerase</keyword>
<evidence type="ECO:0000256" key="3">
    <source>
        <dbReference type="ARBA" id="ARBA00023235"/>
    </source>
</evidence>
<evidence type="ECO:0000256" key="4">
    <source>
        <dbReference type="HAMAP-Rule" id="MF_01082"/>
    </source>
</evidence>
<dbReference type="EC" id="5.4.99.27" evidence="4"/>
<dbReference type="GO" id="GO:0003723">
    <property type="term" value="F:RNA binding"/>
    <property type="evidence" value="ECO:0007669"/>
    <property type="project" value="InterPro"/>
</dbReference>
<dbReference type="NCBIfam" id="NF002153">
    <property type="entry name" value="PRK00984.1-2"/>
    <property type="match status" value="1"/>
</dbReference>
<comment type="catalytic activity">
    <reaction evidence="4">
        <text>uridine(13) in tRNA = pseudouridine(13) in tRNA</text>
        <dbReference type="Rhea" id="RHEA:42540"/>
        <dbReference type="Rhea" id="RHEA-COMP:10105"/>
        <dbReference type="Rhea" id="RHEA-COMP:10106"/>
        <dbReference type="ChEBI" id="CHEBI:65314"/>
        <dbReference type="ChEBI" id="CHEBI:65315"/>
        <dbReference type="EC" id="5.4.99.27"/>
    </reaction>
</comment>
<dbReference type="EMBL" id="LT629748">
    <property type="protein sequence ID" value="SDR94581.1"/>
    <property type="molecule type" value="Genomic_DNA"/>
</dbReference>
<comment type="function">
    <text evidence="4">Responsible for synthesis of pseudouridine from uracil-13 in transfer RNAs.</text>
</comment>
<dbReference type="InterPro" id="IPR050170">
    <property type="entry name" value="TruD_pseudoU_synthase"/>
</dbReference>
<dbReference type="Proteomes" id="UP000243426">
    <property type="component" value="Chromosome I"/>
</dbReference>
<keyword evidence="7" id="KW-1185">Reference proteome</keyword>
<sequence>MSSDDSQWLGPRALGEPCGRAVLKAQPEDFRVTEVLDIELSGQGEHLWLLIEKRDLNTEDVARQLAKAAGIKLRDVSYAGIKDRRAITSQWFSLQLPGKADPDFSPLWSDNLRCLAGQRHSRKLQRGAHSANRFVIRLSSLQAEREQLDARLQTIAGVGVPNYFGPQRFGRDGGNIDQARQWAERGGLPPARGTRSRLLSTARSLLFNRVLAQRVRDSSWNQLLAGDCLAFTDSRSHFAAERLAADDRRFEELDIHPTGPLWGVGELPSAQAVQVLEQTVAAGEPGLCQWLESAGLEQQRRILRLPITGLTWHYPSLDCLEIEFTLPTGCFATAVLRELLLLTDEPGGGLESET</sequence>
<dbReference type="PANTHER" id="PTHR47811">
    <property type="entry name" value="TRNA PSEUDOURIDINE SYNTHASE D"/>
    <property type="match status" value="1"/>
</dbReference>
<dbReference type="GO" id="GO:0031119">
    <property type="term" value="P:tRNA pseudouridine synthesis"/>
    <property type="evidence" value="ECO:0007669"/>
    <property type="project" value="UniProtKB-UniRule"/>
</dbReference>
<dbReference type="InterPro" id="IPR020119">
    <property type="entry name" value="PsdUridine_synth_TruD_CS"/>
</dbReference>
<dbReference type="InterPro" id="IPR001656">
    <property type="entry name" value="PsdUridine_synth_TruD"/>
</dbReference>
<comment type="similarity">
    <text evidence="1 4">Belongs to the pseudouridine synthase TruD family.</text>
</comment>
<dbReference type="PROSITE" id="PS50984">
    <property type="entry name" value="TRUD"/>
    <property type="match status" value="1"/>
</dbReference>
<organism evidence="6 7">
    <name type="scientific">Halopseudomonas litoralis</name>
    <dbReference type="NCBI Taxonomy" id="797277"/>
    <lineage>
        <taxon>Bacteria</taxon>
        <taxon>Pseudomonadati</taxon>
        <taxon>Pseudomonadota</taxon>
        <taxon>Gammaproteobacteria</taxon>
        <taxon>Pseudomonadales</taxon>
        <taxon>Pseudomonadaceae</taxon>
        <taxon>Halopseudomonas</taxon>
    </lineage>
</organism>
<dbReference type="Gene3D" id="3.30.2350.20">
    <property type="entry name" value="TruD, catalytic domain"/>
    <property type="match status" value="1"/>
</dbReference>
<dbReference type="InterPro" id="IPR043165">
    <property type="entry name" value="TruD_insert_sf"/>
</dbReference>
<evidence type="ECO:0000259" key="5">
    <source>
        <dbReference type="PROSITE" id="PS50984"/>
    </source>
</evidence>
<dbReference type="InterPro" id="IPR011760">
    <property type="entry name" value="PsdUridine_synth_TruD_insert"/>
</dbReference>
<reference evidence="7" key="1">
    <citation type="submission" date="2016-10" db="EMBL/GenBank/DDBJ databases">
        <authorList>
            <person name="Varghese N."/>
            <person name="Submissions S."/>
        </authorList>
    </citation>
    <scope>NUCLEOTIDE SEQUENCE [LARGE SCALE GENOMIC DNA]</scope>
    <source>
        <strain evidence="7">2SM5</strain>
    </source>
</reference>
<evidence type="ECO:0000313" key="6">
    <source>
        <dbReference type="EMBL" id="SDR94581.1"/>
    </source>
</evidence>
<name>A0A1H1N604_9GAMM</name>
<dbReference type="RefSeq" id="WP_090272156.1">
    <property type="nucleotide sequence ID" value="NZ_LT629748.1"/>
</dbReference>
<dbReference type="OrthoDB" id="1550679at2"/>
<dbReference type="PANTHER" id="PTHR47811:SF1">
    <property type="entry name" value="TRNA PSEUDOURIDINE SYNTHASE D"/>
    <property type="match status" value="1"/>
</dbReference>
<dbReference type="InterPro" id="IPR042214">
    <property type="entry name" value="TruD_catalytic"/>
</dbReference>
<protein>
    <recommendedName>
        <fullName evidence="4">tRNA pseudouridine synthase D</fullName>
        <ecNumber evidence="4">5.4.99.27</ecNumber>
    </recommendedName>
    <alternativeName>
        <fullName evidence="4">tRNA pseudouridine(13) synthase</fullName>
    </alternativeName>
    <alternativeName>
        <fullName evidence="4">tRNA pseudouridylate synthase D</fullName>
    </alternativeName>
    <alternativeName>
        <fullName evidence="4">tRNA-uridine isomerase D</fullName>
    </alternativeName>
</protein>
<dbReference type="HAMAP" id="MF_01082">
    <property type="entry name" value="TruD"/>
    <property type="match status" value="1"/>
</dbReference>